<organism evidence="1">
    <name type="scientific">bioreactor metagenome</name>
    <dbReference type="NCBI Taxonomy" id="1076179"/>
    <lineage>
        <taxon>unclassified sequences</taxon>
        <taxon>metagenomes</taxon>
        <taxon>ecological metagenomes</taxon>
    </lineage>
</organism>
<dbReference type="EMBL" id="VSSQ01000479">
    <property type="protein sequence ID" value="MPL95726.1"/>
    <property type="molecule type" value="Genomic_DNA"/>
</dbReference>
<dbReference type="AlphaFoldDB" id="A0A644VWN4"/>
<accession>A0A644VWN4</accession>
<protein>
    <submittedName>
        <fullName evidence="1">Uncharacterized protein</fullName>
    </submittedName>
</protein>
<proteinExistence type="predicted"/>
<evidence type="ECO:0000313" key="1">
    <source>
        <dbReference type="EMBL" id="MPL95726.1"/>
    </source>
</evidence>
<name>A0A644VWN4_9ZZZZ</name>
<sequence>MTNLEGFIVHKLFDCKQSSILIWYSKWPVKAMDYEIHYATKGIPASAGIFFVSSRQEGEAEFMDGEPYSGPKAIALQDENRDSE</sequence>
<reference evidence="1" key="1">
    <citation type="submission" date="2019-08" db="EMBL/GenBank/DDBJ databases">
        <authorList>
            <person name="Kucharzyk K."/>
            <person name="Murdoch R.W."/>
            <person name="Higgins S."/>
            <person name="Loffler F."/>
        </authorList>
    </citation>
    <scope>NUCLEOTIDE SEQUENCE</scope>
</reference>
<gene>
    <name evidence="1" type="ORF">SDC9_41898</name>
</gene>
<comment type="caution">
    <text evidence="1">The sequence shown here is derived from an EMBL/GenBank/DDBJ whole genome shotgun (WGS) entry which is preliminary data.</text>
</comment>